<sequence length="198" mass="23512">MSKISSYDPETKNLLDIIKQKIAEKWCGGKVYGIVLDEVELYLTEDYFILVEKWSRESISIYIFYHSGEHKESYELSISEKTIIDKEIENLLREKYGIVNVNKATILDKLKWLTYISKSILVIRDKEETRGGEIAELIYCIMNRHSNKICLFKREGFELSSMLMEFLDMYKVNIRSYRDRNSLIEGILRYLSYRITEK</sequence>
<protein>
    <submittedName>
        <fullName evidence="2">Uncharacterized protein</fullName>
    </submittedName>
</protein>
<gene>
    <name evidence="2" type="ORF">DSO09_00900</name>
    <name evidence="1" type="ORF">EF809_01485</name>
</gene>
<evidence type="ECO:0000313" key="4">
    <source>
        <dbReference type="Proteomes" id="UP000317265"/>
    </source>
</evidence>
<evidence type="ECO:0000313" key="2">
    <source>
        <dbReference type="EMBL" id="TDA40300.1"/>
    </source>
</evidence>
<dbReference type="AlphaFoldDB" id="A0A523BIE3"/>
<evidence type="ECO:0000313" key="3">
    <source>
        <dbReference type="Proteomes" id="UP000316080"/>
    </source>
</evidence>
<organism evidence="2 4">
    <name type="scientific">Thermoproteota archaeon</name>
    <dbReference type="NCBI Taxonomy" id="2056631"/>
    <lineage>
        <taxon>Archaea</taxon>
        <taxon>Thermoproteota</taxon>
    </lineage>
</organism>
<proteinExistence type="predicted"/>
<reference evidence="2 4" key="1">
    <citation type="journal article" date="2019" name="Nat. Microbiol.">
        <title>Expanding anaerobic alkane metabolism in the domain of Archaea.</title>
        <authorList>
            <person name="Wang Y."/>
            <person name="Wegener G."/>
            <person name="Hou J."/>
            <person name="Wang F."/>
            <person name="Xiao X."/>
        </authorList>
    </citation>
    <scope>NUCLEOTIDE SEQUENCE [LARGE SCALE GENOMIC DNA]</scope>
    <source>
        <strain evidence="2">WYZ-LMO11</strain>
    </source>
</reference>
<accession>A0A523BIE3</accession>
<comment type="caution">
    <text evidence="2">The sequence shown here is derived from an EMBL/GenBank/DDBJ whole genome shotgun (WGS) entry which is preliminary data.</text>
</comment>
<dbReference type="EMBL" id="QNVI01000011">
    <property type="protein sequence ID" value="TDA40300.1"/>
    <property type="molecule type" value="Genomic_DNA"/>
</dbReference>
<evidence type="ECO:0000313" key="1">
    <source>
        <dbReference type="EMBL" id="RZN57093.1"/>
    </source>
</evidence>
<name>A0A523BIE3_9CREN</name>
<dbReference type="EMBL" id="RXIH01000012">
    <property type="protein sequence ID" value="RZN57093.1"/>
    <property type="molecule type" value="Genomic_DNA"/>
</dbReference>
<dbReference type="Proteomes" id="UP000316080">
    <property type="component" value="Unassembled WGS sequence"/>
</dbReference>
<dbReference type="Proteomes" id="UP000317265">
    <property type="component" value="Unassembled WGS sequence"/>
</dbReference>
<reference evidence="1 3" key="2">
    <citation type="journal article" date="2019" name="Nat. Microbiol.">
        <title>Wide diversity of methane and short-chain alkane metabolisms in uncultured archaea.</title>
        <authorList>
            <person name="Borrel G."/>
            <person name="Adam P.S."/>
            <person name="McKay L.J."/>
            <person name="Chen L.X."/>
            <person name="Sierra-Garcia I.N."/>
            <person name="Sieber C.M."/>
            <person name="Letourneur Q."/>
            <person name="Ghozlane A."/>
            <person name="Andersen G.L."/>
            <person name="Li W.J."/>
            <person name="Hallam S.J."/>
            <person name="Muyzer G."/>
            <person name="de Oliveira V.M."/>
            <person name="Inskeep W.P."/>
            <person name="Banfield J.F."/>
            <person name="Gribaldo S."/>
        </authorList>
    </citation>
    <scope>NUCLEOTIDE SEQUENCE [LARGE SCALE GENOMIC DNA]</scope>
    <source>
        <strain evidence="1">Verst-YHS</strain>
    </source>
</reference>